<reference evidence="1" key="1">
    <citation type="submission" date="2020-11" db="EMBL/GenBank/DDBJ databases">
        <authorList>
            <person name="Whitehead M."/>
        </authorList>
    </citation>
    <scope>NUCLEOTIDE SEQUENCE</scope>
    <source>
        <strain evidence="1">EGII</strain>
    </source>
</reference>
<accession>A0A811U8U2</accession>
<keyword evidence="2" id="KW-1185">Reference proteome</keyword>
<protein>
    <submittedName>
        <fullName evidence="1">(Mediterranean fruit fly) hypothetical protein</fullName>
    </submittedName>
</protein>
<evidence type="ECO:0000313" key="1">
    <source>
        <dbReference type="EMBL" id="CAD6993745.1"/>
    </source>
</evidence>
<sequence length="108" mass="11765">MASQGISETISTIVIEYKLHLGPPPGITFDLTTFRCTRYPLSVLVSLVLVKMTSTRDLGQSLVPGLLDFPSPHASSSQKAECLTKSRLAPERKCSTVQNNTYKAVPVE</sequence>
<dbReference type="AlphaFoldDB" id="A0A811U8U2"/>
<proteinExistence type="predicted"/>
<evidence type="ECO:0000313" key="2">
    <source>
        <dbReference type="Proteomes" id="UP000606786"/>
    </source>
</evidence>
<comment type="caution">
    <text evidence="1">The sequence shown here is derived from an EMBL/GenBank/DDBJ whole genome shotgun (WGS) entry which is preliminary data.</text>
</comment>
<organism evidence="1 2">
    <name type="scientific">Ceratitis capitata</name>
    <name type="common">Mediterranean fruit fly</name>
    <name type="synonym">Tephritis capitata</name>
    <dbReference type="NCBI Taxonomy" id="7213"/>
    <lineage>
        <taxon>Eukaryota</taxon>
        <taxon>Metazoa</taxon>
        <taxon>Ecdysozoa</taxon>
        <taxon>Arthropoda</taxon>
        <taxon>Hexapoda</taxon>
        <taxon>Insecta</taxon>
        <taxon>Pterygota</taxon>
        <taxon>Neoptera</taxon>
        <taxon>Endopterygota</taxon>
        <taxon>Diptera</taxon>
        <taxon>Brachycera</taxon>
        <taxon>Muscomorpha</taxon>
        <taxon>Tephritoidea</taxon>
        <taxon>Tephritidae</taxon>
        <taxon>Ceratitis</taxon>
        <taxon>Ceratitis</taxon>
    </lineage>
</organism>
<dbReference type="EMBL" id="CAJHJT010000001">
    <property type="protein sequence ID" value="CAD6993745.1"/>
    <property type="molecule type" value="Genomic_DNA"/>
</dbReference>
<dbReference type="Proteomes" id="UP000606786">
    <property type="component" value="Unassembled WGS sequence"/>
</dbReference>
<gene>
    <name evidence="1" type="ORF">CCAP1982_LOCUS2543</name>
</gene>
<name>A0A811U8U2_CERCA</name>